<name>A0A938X5W6_9FIRM</name>
<reference evidence="1" key="2">
    <citation type="journal article" date="2021" name="Sci. Rep.">
        <title>The distribution of antibiotic resistance genes in chicken gut microbiota commensals.</title>
        <authorList>
            <person name="Juricova H."/>
            <person name="Matiasovicova J."/>
            <person name="Kubasova T."/>
            <person name="Cejkova D."/>
            <person name="Rychlik I."/>
        </authorList>
    </citation>
    <scope>NUCLEOTIDE SEQUENCE</scope>
    <source>
        <strain evidence="1">An559</strain>
    </source>
</reference>
<sequence length="47" mass="5442">MYDFLISKEQARQFAYDCFDAIVRDIKAMEENIDETQEADGTDCQCA</sequence>
<reference evidence="1" key="1">
    <citation type="submission" date="2020-08" db="EMBL/GenBank/DDBJ databases">
        <authorList>
            <person name="Cejkova D."/>
            <person name="Kubasova T."/>
            <person name="Jahodarova E."/>
            <person name="Rychlik I."/>
        </authorList>
    </citation>
    <scope>NUCLEOTIDE SEQUENCE</scope>
    <source>
        <strain evidence="1">An559</strain>
    </source>
</reference>
<evidence type="ECO:0000313" key="2">
    <source>
        <dbReference type="Proteomes" id="UP000774750"/>
    </source>
</evidence>
<proteinExistence type="predicted"/>
<dbReference type="EMBL" id="JACJKY010000008">
    <property type="protein sequence ID" value="MBM6920776.1"/>
    <property type="molecule type" value="Genomic_DNA"/>
</dbReference>
<dbReference type="RefSeq" id="WP_204446028.1">
    <property type="nucleotide sequence ID" value="NZ_JACJKY010000008.1"/>
</dbReference>
<keyword evidence="2" id="KW-1185">Reference proteome</keyword>
<comment type="caution">
    <text evidence="1">The sequence shown here is derived from an EMBL/GenBank/DDBJ whole genome shotgun (WGS) entry which is preliminary data.</text>
</comment>
<evidence type="ECO:0000313" key="1">
    <source>
        <dbReference type="EMBL" id="MBM6920776.1"/>
    </source>
</evidence>
<accession>A0A938X5W6</accession>
<dbReference type="Proteomes" id="UP000774750">
    <property type="component" value="Unassembled WGS sequence"/>
</dbReference>
<dbReference type="AlphaFoldDB" id="A0A938X5W6"/>
<protein>
    <submittedName>
        <fullName evidence="1">Uncharacterized protein</fullName>
    </submittedName>
</protein>
<organism evidence="1 2">
    <name type="scientific">Merdimmobilis hominis</name>
    <dbReference type="NCBI Taxonomy" id="2897707"/>
    <lineage>
        <taxon>Bacteria</taxon>
        <taxon>Bacillati</taxon>
        <taxon>Bacillota</taxon>
        <taxon>Clostridia</taxon>
        <taxon>Eubacteriales</taxon>
        <taxon>Oscillospiraceae</taxon>
        <taxon>Merdimmobilis</taxon>
    </lineage>
</organism>
<gene>
    <name evidence="1" type="ORF">H6A12_06390</name>
</gene>